<keyword evidence="2" id="KW-1185">Reference proteome</keyword>
<evidence type="ECO:0000313" key="2">
    <source>
        <dbReference type="Proteomes" id="UP001345963"/>
    </source>
</evidence>
<proteinExistence type="predicted"/>
<organism evidence="1 2">
    <name type="scientific">Ataeniobius toweri</name>
    <dbReference type="NCBI Taxonomy" id="208326"/>
    <lineage>
        <taxon>Eukaryota</taxon>
        <taxon>Metazoa</taxon>
        <taxon>Chordata</taxon>
        <taxon>Craniata</taxon>
        <taxon>Vertebrata</taxon>
        <taxon>Euteleostomi</taxon>
        <taxon>Actinopterygii</taxon>
        <taxon>Neopterygii</taxon>
        <taxon>Teleostei</taxon>
        <taxon>Neoteleostei</taxon>
        <taxon>Acanthomorphata</taxon>
        <taxon>Ovalentaria</taxon>
        <taxon>Atherinomorphae</taxon>
        <taxon>Cyprinodontiformes</taxon>
        <taxon>Goodeidae</taxon>
        <taxon>Ataeniobius</taxon>
    </lineage>
</organism>
<comment type="caution">
    <text evidence="1">The sequence shown here is derived from an EMBL/GenBank/DDBJ whole genome shotgun (WGS) entry which is preliminary data.</text>
</comment>
<gene>
    <name evidence="1" type="ORF">ATANTOWER_018289</name>
</gene>
<accession>A0ABU7BNI6</accession>
<dbReference type="EMBL" id="JAHUTI010059387">
    <property type="protein sequence ID" value="MED6250989.1"/>
    <property type="molecule type" value="Genomic_DNA"/>
</dbReference>
<reference evidence="1 2" key="1">
    <citation type="submission" date="2021-07" db="EMBL/GenBank/DDBJ databases">
        <authorList>
            <person name="Palmer J.M."/>
        </authorList>
    </citation>
    <scope>NUCLEOTIDE SEQUENCE [LARGE SCALE GENOMIC DNA]</scope>
    <source>
        <strain evidence="1 2">AT_MEX2019</strain>
        <tissue evidence="1">Muscle</tissue>
    </source>
</reference>
<name>A0ABU7BNI6_9TELE</name>
<protein>
    <submittedName>
        <fullName evidence="1">Uncharacterized protein</fullName>
    </submittedName>
</protein>
<dbReference type="Proteomes" id="UP001345963">
    <property type="component" value="Unassembled WGS sequence"/>
</dbReference>
<sequence length="85" mass="9436">MGLTPKHQCGTNCSAGREEIVIHRRRIYRELPRQQDKNKAETTSLLCSSTGGVQSSSTAPAFGCKESCKHNQDTLASIHTKYFTH</sequence>
<evidence type="ECO:0000313" key="1">
    <source>
        <dbReference type="EMBL" id="MED6250989.1"/>
    </source>
</evidence>